<evidence type="ECO:0000256" key="2">
    <source>
        <dbReference type="ARBA" id="ARBA00017228"/>
    </source>
</evidence>
<keyword evidence="5 9" id="KW-0479">Metal-binding</keyword>
<dbReference type="STRING" id="1390249.BHU72_11380"/>
<evidence type="ECO:0000256" key="6">
    <source>
        <dbReference type="ARBA" id="ARBA00023004"/>
    </source>
</evidence>
<protein>
    <recommendedName>
        <fullName evidence="2 9">Heme chaperone HemW</fullName>
    </recommendedName>
</protein>
<reference evidence="11 12" key="1">
    <citation type="submission" date="2016-09" db="EMBL/GenBank/DDBJ databases">
        <title>Desulfuribacillus arsenicus sp. nov., an obligately anaerobic, dissimilatory arsenic- and antimonate-reducing bacterium isolated from anoxic sediments.</title>
        <authorList>
            <person name="Abin C.A."/>
            <person name="Hollibaugh J.T."/>
        </authorList>
    </citation>
    <scope>NUCLEOTIDE SEQUENCE [LARGE SCALE GENOMIC DNA]</scope>
    <source>
        <strain evidence="11 12">MLFW-2</strain>
    </source>
</reference>
<dbReference type="InterPro" id="IPR058240">
    <property type="entry name" value="rSAM_sf"/>
</dbReference>
<accession>A0A1E5L7L7</accession>
<keyword evidence="9" id="KW-0963">Cytoplasm</keyword>
<dbReference type="Proteomes" id="UP000095255">
    <property type="component" value="Unassembled WGS sequence"/>
</dbReference>
<evidence type="ECO:0000256" key="9">
    <source>
        <dbReference type="RuleBase" id="RU364116"/>
    </source>
</evidence>
<comment type="function">
    <text evidence="9">Probably acts as a heme chaperone, transferring heme to an unknown acceptor. Binds one molecule of heme per monomer, possibly covalently. Binds 1 [4Fe-4S] cluster. The cluster is coordinated with 3 cysteines and an exchangeable S-adenosyl-L-methionine.</text>
</comment>
<organism evidence="11 12">
    <name type="scientific">Desulfuribacillus stibiiarsenatis</name>
    <dbReference type="NCBI Taxonomy" id="1390249"/>
    <lineage>
        <taxon>Bacteria</taxon>
        <taxon>Bacillati</taxon>
        <taxon>Bacillota</taxon>
        <taxon>Desulfuribacillia</taxon>
        <taxon>Desulfuribacillales</taxon>
        <taxon>Desulfuribacillaceae</taxon>
        <taxon>Desulfuribacillus</taxon>
    </lineage>
</organism>
<comment type="similarity">
    <text evidence="1">Belongs to the anaerobic coproporphyrinogen-III oxidase family. HemW subfamily.</text>
</comment>
<dbReference type="GO" id="GO:0051539">
    <property type="term" value="F:4 iron, 4 sulfur cluster binding"/>
    <property type="evidence" value="ECO:0007669"/>
    <property type="project" value="UniProtKB-UniRule"/>
</dbReference>
<dbReference type="InterPro" id="IPR006638">
    <property type="entry name" value="Elp3/MiaA/NifB-like_rSAM"/>
</dbReference>
<dbReference type="SFLD" id="SFLDG01082">
    <property type="entry name" value="B12-binding_domain_containing"/>
    <property type="match status" value="1"/>
</dbReference>
<dbReference type="CDD" id="cd01335">
    <property type="entry name" value="Radical_SAM"/>
    <property type="match status" value="1"/>
</dbReference>
<dbReference type="InterPro" id="IPR010723">
    <property type="entry name" value="HemN_C"/>
</dbReference>
<evidence type="ECO:0000256" key="1">
    <source>
        <dbReference type="ARBA" id="ARBA00006100"/>
    </source>
</evidence>
<dbReference type="SMART" id="SM00729">
    <property type="entry name" value="Elp3"/>
    <property type="match status" value="1"/>
</dbReference>
<evidence type="ECO:0000313" key="12">
    <source>
        <dbReference type="Proteomes" id="UP000095255"/>
    </source>
</evidence>
<dbReference type="PANTHER" id="PTHR13932">
    <property type="entry name" value="COPROPORPHYRINIGEN III OXIDASE"/>
    <property type="match status" value="1"/>
</dbReference>
<dbReference type="PROSITE" id="PS51918">
    <property type="entry name" value="RADICAL_SAM"/>
    <property type="match status" value="1"/>
</dbReference>
<proteinExistence type="inferred from homology"/>
<evidence type="ECO:0000259" key="10">
    <source>
        <dbReference type="PROSITE" id="PS51918"/>
    </source>
</evidence>
<dbReference type="InterPro" id="IPR004559">
    <property type="entry name" value="HemW-like"/>
</dbReference>
<dbReference type="Pfam" id="PF06969">
    <property type="entry name" value="HemN_C"/>
    <property type="match status" value="1"/>
</dbReference>
<dbReference type="SUPFAM" id="SSF102114">
    <property type="entry name" value="Radical SAM enzymes"/>
    <property type="match status" value="1"/>
</dbReference>
<dbReference type="GO" id="GO:0005737">
    <property type="term" value="C:cytoplasm"/>
    <property type="evidence" value="ECO:0007669"/>
    <property type="project" value="UniProtKB-SubCell"/>
</dbReference>
<evidence type="ECO:0000256" key="7">
    <source>
        <dbReference type="ARBA" id="ARBA00023014"/>
    </source>
</evidence>
<evidence type="ECO:0000313" key="11">
    <source>
        <dbReference type="EMBL" id="OEH86135.1"/>
    </source>
</evidence>
<name>A0A1E5L7L7_9FIRM</name>
<sequence length="389" mass="45059">MKINDASLYIHIPYCVQKCQYCDFASYVGKNNTINTYIHAIENEIAEFMQVIDTVSLRTIFIGGGTPTILSAQQLERLFSSIHKHFHLHPLIEFTVEANPGTITDEKLEVMKRYAVNRISMGVQSMQQQELNLLGRIHTVEDVCDTVERLHSYQLDNWNIDLMYGIPGQTLESWKSTLEQAIDLAPQHISTYSLKIEEDTPFYHKYHQGKLPLPDEDEVVAMYQHAIDMLPQYKFMHYEISNFAKGNNQSQHNLQYWRNHNYIGLGVSAASYISNIRYTNPATIDQYIEKYQNKPDSNTWIQLLKNKIDTQSCSKSCQMEDFVMLGLRTMDGISVSDFWERYLVKFDNIFGSAVHKLITENLIERTKSGYKLTNRGILFANDVIEAFFE</sequence>
<dbReference type="GO" id="GO:0046872">
    <property type="term" value="F:metal ion binding"/>
    <property type="evidence" value="ECO:0007669"/>
    <property type="project" value="UniProtKB-UniRule"/>
</dbReference>
<dbReference type="GO" id="GO:0006779">
    <property type="term" value="P:porphyrin-containing compound biosynthetic process"/>
    <property type="evidence" value="ECO:0007669"/>
    <property type="project" value="InterPro"/>
</dbReference>
<keyword evidence="4 9" id="KW-0949">S-adenosyl-L-methionine</keyword>
<dbReference type="PANTHER" id="PTHR13932:SF5">
    <property type="entry name" value="RADICAL S-ADENOSYL METHIONINE DOMAIN-CONTAINING PROTEIN 1, MITOCHONDRIAL"/>
    <property type="match status" value="1"/>
</dbReference>
<evidence type="ECO:0000256" key="5">
    <source>
        <dbReference type="ARBA" id="ARBA00022723"/>
    </source>
</evidence>
<dbReference type="RefSeq" id="WP_069701364.1">
    <property type="nucleotide sequence ID" value="NZ_MJAT01000006.1"/>
</dbReference>
<dbReference type="InterPro" id="IPR007197">
    <property type="entry name" value="rSAM"/>
</dbReference>
<dbReference type="GO" id="GO:0004109">
    <property type="term" value="F:coproporphyrinogen oxidase activity"/>
    <property type="evidence" value="ECO:0007669"/>
    <property type="project" value="InterPro"/>
</dbReference>
<keyword evidence="12" id="KW-1185">Reference proteome</keyword>
<keyword evidence="3 9" id="KW-0349">Heme</keyword>
<dbReference type="SFLD" id="SFLDF00288">
    <property type="entry name" value="HemN-like__clustered_with_nucl"/>
    <property type="match status" value="1"/>
</dbReference>
<keyword evidence="6 9" id="KW-0408">Iron</keyword>
<keyword evidence="8 9" id="KW-0143">Chaperone</keyword>
<feature type="domain" description="Radical SAM core" evidence="10">
    <location>
        <begin position="1"/>
        <end position="241"/>
    </location>
</feature>
<comment type="caution">
    <text evidence="11">The sequence shown here is derived from an EMBL/GenBank/DDBJ whole genome shotgun (WGS) entry which is preliminary data.</text>
</comment>
<dbReference type="Gene3D" id="3.20.20.70">
    <property type="entry name" value="Aldolase class I"/>
    <property type="match status" value="1"/>
</dbReference>
<dbReference type="Pfam" id="PF04055">
    <property type="entry name" value="Radical_SAM"/>
    <property type="match status" value="1"/>
</dbReference>
<keyword evidence="7 9" id="KW-0411">Iron-sulfur</keyword>
<comment type="subcellular location">
    <subcellularLocation>
        <location evidence="9">Cytoplasm</location>
    </subcellularLocation>
</comment>
<evidence type="ECO:0000256" key="3">
    <source>
        <dbReference type="ARBA" id="ARBA00022617"/>
    </source>
</evidence>
<keyword evidence="9" id="KW-0004">4Fe-4S</keyword>
<dbReference type="AlphaFoldDB" id="A0A1E5L7L7"/>
<dbReference type="InterPro" id="IPR013785">
    <property type="entry name" value="Aldolase_TIM"/>
</dbReference>
<dbReference type="SFLD" id="SFLDF00562">
    <property type="entry name" value="HemN-like__clustered_with_heat"/>
    <property type="match status" value="1"/>
</dbReference>
<gene>
    <name evidence="11" type="ORF">BHU72_11380</name>
</gene>
<dbReference type="SFLD" id="SFLDS00029">
    <property type="entry name" value="Radical_SAM"/>
    <property type="match status" value="1"/>
</dbReference>
<dbReference type="InterPro" id="IPR034505">
    <property type="entry name" value="Coproporphyrinogen-III_oxidase"/>
</dbReference>
<evidence type="ECO:0000256" key="4">
    <source>
        <dbReference type="ARBA" id="ARBA00022691"/>
    </source>
</evidence>
<dbReference type="NCBIfam" id="TIGR00539">
    <property type="entry name" value="hemN_rel"/>
    <property type="match status" value="1"/>
</dbReference>
<evidence type="ECO:0000256" key="8">
    <source>
        <dbReference type="ARBA" id="ARBA00023186"/>
    </source>
</evidence>
<dbReference type="SFLD" id="SFLDG01065">
    <property type="entry name" value="anaerobic_coproporphyrinogen-I"/>
    <property type="match status" value="1"/>
</dbReference>
<dbReference type="EMBL" id="MJAT01000006">
    <property type="protein sequence ID" value="OEH86135.1"/>
    <property type="molecule type" value="Genomic_DNA"/>
</dbReference>